<dbReference type="Proteomes" id="UP000887563">
    <property type="component" value="Unplaced"/>
</dbReference>
<dbReference type="GO" id="GO:0006508">
    <property type="term" value="P:proteolysis"/>
    <property type="evidence" value="ECO:0007669"/>
    <property type="project" value="InterPro"/>
</dbReference>
<protein>
    <submittedName>
        <fullName evidence="3">Carboxypeptidase</fullName>
    </submittedName>
</protein>
<dbReference type="InterPro" id="IPR001563">
    <property type="entry name" value="Peptidase_S10"/>
</dbReference>
<dbReference type="Pfam" id="PF00450">
    <property type="entry name" value="Peptidase_S10"/>
    <property type="match status" value="1"/>
</dbReference>
<organism evidence="2 3">
    <name type="scientific">Meloidogyne incognita</name>
    <name type="common">Southern root-knot nematode worm</name>
    <name type="synonym">Oxyuris incognita</name>
    <dbReference type="NCBI Taxonomy" id="6306"/>
    <lineage>
        <taxon>Eukaryota</taxon>
        <taxon>Metazoa</taxon>
        <taxon>Ecdysozoa</taxon>
        <taxon>Nematoda</taxon>
        <taxon>Chromadorea</taxon>
        <taxon>Rhabditida</taxon>
        <taxon>Tylenchina</taxon>
        <taxon>Tylenchomorpha</taxon>
        <taxon>Tylenchoidea</taxon>
        <taxon>Meloidogynidae</taxon>
        <taxon>Meloidogyninae</taxon>
        <taxon>Meloidogyne</taxon>
        <taxon>Meloidogyne incognita group</taxon>
    </lineage>
</organism>
<dbReference type="WBParaSite" id="Minc3s00188g07127">
    <property type="protein sequence ID" value="Minc3s00188g07127"/>
    <property type="gene ID" value="Minc3s00188g07127"/>
</dbReference>
<dbReference type="PRINTS" id="PR00724">
    <property type="entry name" value="CRBOXYPTASEC"/>
</dbReference>
<keyword evidence="2" id="KW-1185">Reference proteome</keyword>
<evidence type="ECO:0000313" key="3">
    <source>
        <dbReference type="WBParaSite" id="Minc3s00188g07127"/>
    </source>
</evidence>
<proteinExistence type="inferred from homology"/>
<dbReference type="PANTHER" id="PTHR11802:SF201">
    <property type="entry name" value="CARBOXYPEPTIDASE"/>
    <property type="match status" value="1"/>
</dbReference>
<dbReference type="Gene3D" id="3.40.50.1820">
    <property type="entry name" value="alpha/beta hydrolase"/>
    <property type="match status" value="1"/>
</dbReference>
<reference evidence="3" key="1">
    <citation type="submission" date="2022-11" db="UniProtKB">
        <authorList>
            <consortium name="WormBaseParasite"/>
        </authorList>
    </citation>
    <scope>IDENTIFICATION</scope>
</reference>
<sequence>MPKILLYLLQICYLDAGNGNLFHYIFVESQGDPKTDPLVLWLNGGPRCSSLGGLFTELGPYLINKDGKTLRLNPYSWNKYASIIFLESPAWTGYSYNTKSKNVSTNDDSVAVENYAALKDFFNKYPSFKSNPFYLTGESYAAVYIPLLAVKILEGNKATQINLKGVAIGNGVLSDSLHTNTLPLYLYSHGLMDEEVWQSFQSQCCNGCMDGCDIKGIPDESKCGNMGGNLFAAYNNKLLNIYNIYENCGKNLN</sequence>
<dbReference type="PANTHER" id="PTHR11802">
    <property type="entry name" value="SERINE PROTEASE FAMILY S10 SERINE CARBOXYPEPTIDASE"/>
    <property type="match status" value="1"/>
</dbReference>
<dbReference type="SUPFAM" id="SSF53474">
    <property type="entry name" value="alpha/beta-Hydrolases"/>
    <property type="match status" value="1"/>
</dbReference>
<comment type="similarity">
    <text evidence="1">Belongs to the peptidase S10 family.</text>
</comment>
<name>A0A914L079_MELIC</name>
<evidence type="ECO:0000313" key="2">
    <source>
        <dbReference type="Proteomes" id="UP000887563"/>
    </source>
</evidence>
<dbReference type="GO" id="GO:0004185">
    <property type="term" value="F:serine-type carboxypeptidase activity"/>
    <property type="evidence" value="ECO:0007669"/>
    <property type="project" value="InterPro"/>
</dbReference>
<evidence type="ECO:0000256" key="1">
    <source>
        <dbReference type="ARBA" id="ARBA00009431"/>
    </source>
</evidence>
<dbReference type="AlphaFoldDB" id="A0A914L079"/>
<accession>A0A914L079</accession>
<dbReference type="InterPro" id="IPR029058">
    <property type="entry name" value="AB_hydrolase_fold"/>
</dbReference>